<evidence type="ECO:0000313" key="2">
    <source>
        <dbReference type="EMBL" id="RNA19407.1"/>
    </source>
</evidence>
<feature type="transmembrane region" description="Helical" evidence="1">
    <location>
        <begin position="71"/>
        <end position="89"/>
    </location>
</feature>
<dbReference type="EMBL" id="REGN01004047">
    <property type="protein sequence ID" value="RNA19407.1"/>
    <property type="molecule type" value="Genomic_DNA"/>
</dbReference>
<keyword evidence="3" id="KW-1185">Reference proteome</keyword>
<keyword evidence="1" id="KW-0812">Transmembrane</keyword>
<feature type="transmembrane region" description="Helical" evidence="1">
    <location>
        <begin position="6"/>
        <end position="24"/>
    </location>
</feature>
<evidence type="ECO:0000256" key="1">
    <source>
        <dbReference type="SAM" id="Phobius"/>
    </source>
</evidence>
<reference evidence="2 3" key="1">
    <citation type="journal article" date="2018" name="Sci. Rep.">
        <title>Genomic signatures of local adaptation to the degree of environmental predictability in rotifers.</title>
        <authorList>
            <person name="Franch-Gras L."/>
            <person name="Hahn C."/>
            <person name="Garcia-Roger E.M."/>
            <person name="Carmona M.J."/>
            <person name="Serra M."/>
            <person name="Gomez A."/>
        </authorList>
    </citation>
    <scope>NUCLEOTIDE SEQUENCE [LARGE SCALE GENOMIC DNA]</scope>
    <source>
        <strain evidence="2">HYR1</strain>
    </source>
</reference>
<feature type="transmembrane region" description="Helical" evidence="1">
    <location>
        <begin position="109"/>
        <end position="130"/>
    </location>
</feature>
<protein>
    <submittedName>
        <fullName evidence="2">Uncharacterized protein</fullName>
    </submittedName>
</protein>
<accession>A0A3M7R763</accession>
<name>A0A3M7R763_BRAPC</name>
<keyword evidence="1" id="KW-0472">Membrane</keyword>
<gene>
    <name evidence="2" type="ORF">BpHYR1_012296</name>
</gene>
<sequence length="144" mass="16480">MRLIKLLQIYLTIFYGQLLSIGLFENLLTGIPELVENSQSYFNIARVCLGVLILIQSIFSIIVIWNKNFNIVFITGILLTVIFVAYIIVNTIHLTQIFSQIKAIDKYKLIIEVLTKSIILLLGLIVTFFYSSRGSYELVESEQI</sequence>
<organism evidence="2 3">
    <name type="scientific">Brachionus plicatilis</name>
    <name type="common">Marine rotifer</name>
    <name type="synonym">Brachionus muelleri</name>
    <dbReference type="NCBI Taxonomy" id="10195"/>
    <lineage>
        <taxon>Eukaryota</taxon>
        <taxon>Metazoa</taxon>
        <taxon>Spiralia</taxon>
        <taxon>Gnathifera</taxon>
        <taxon>Rotifera</taxon>
        <taxon>Eurotatoria</taxon>
        <taxon>Monogononta</taxon>
        <taxon>Pseudotrocha</taxon>
        <taxon>Ploima</taxon>
        <taxon>Brachionidae</taxon>
        <taxon>Brachionus</taxon>
    </lineage>
</organism>
<dbReference type="OrthoDB" id="10374956at2759"/>
<feature type="transmembrane region" description="Helical" evidence="1">
    <location>
        <begin position="44"/>
        <end position="65"/>
    </location>
</feature>
<evidence type="ECO:0000313" key="3">
    <source>
        <dbReference type="Proteomes" id="UP000276133"/>
    </source>
</evidence>
<keyword evidence="1" id="KW-1133">Transmembrane helix</keyword>
<dbReference type="AlphaFoldDB" id="A0A3M7R763"/>
<comment type="caution">
    <text evidence="2">The sequence shown here is derived from an EMBL/GenBank/DDBJ whole genome shotgun (WGS) entry which is preliminary data.</text>
</comment>
<dbReference type="Proteomes" id="UP000276133">
    <property type="component" value="Unassembled WGS sequence"/>
</dbReference>
<proteinExistence type="predicted"/>